<evidence type="ECO:0008006" key="4">
    <source>
        <dbReference type="Google" id="ProtNLM"/>
    </source>
</evidence>
<gene>
    <name evidence="2" type="ORF">IFM89_010727</name>
</gene>
<sequence>MPLFGNEEMVDAPQYNQPVCDHDRVASLVRSAVGVRTLGSYDSIYCCNWLVIEAGVGIAVLVNCFVHKHDMNRQIKDRLGDGFSRAPFATLVAVFSAVSLLACLPLGKLFFFHMILIRKYVVAMRAMSEAHGGASVDEMPTLQDSLPWSATTGLSGGRKFTGLQYKGARCTPTPSRTEWIAAASGVVAGCLRAAANGVGAGCLCCCWCRSLPCLLPSGVDLCPGACCRRSLVSTCFIDLLVPAAAGVAASALGV</sequence>
<accession>A0A835M8A4</accession>
<dbReference type="Proteomes" id="UP000631114">
    <property type="component" value="Unassembled WGS sequence"/>
</dbReference>
<protein>
    <recommendedName>
        <fullName evidence="4">S-acyltransferase</fullName>
    </recommendedName>
</protein>
<dbReference type="AlphaFoldDB" id="A0A835M8A4"/>
<organism evidence="2 3">
    <name type="scientific">Coptis chinensis</name>
    <dbReference type="NCBI Taxonomy" id="261450"/>
    <lineage>
        <taxon>Eukaryota</taxon>
        <taxon>Viridiplantae</taxon>
        <taxon>Streptophyta</taxon>
        <taxon>Embryophyta</taxon>
        <taxon>Tracheophyta</taxon>
        <taxon>Spermatophyta</taxon>
        <taxon>Magnoliopsida</taxon>
        <taxon>Ranunculales</taxon>
        <taxon>Ranunculaceae</taxon>
        <taxon>Coptidoideae</taxon>
        <taxon>Coptis</taxon>
    </lineage>
</organism>
<name>A0A835M8A4_9MAGN</name>
<dbReference type="EMBL" id="JADFTS010000002">
    <property type="protein sequence ID" value="KAF9620077.1"/>
    <property type="molecule type" value="Genomic_DNA"/>
</dbReference>
<proteinExistence type="predicted"/>
<keyword evidence="1" id="KW-1133">Transmembrane helix</keyword>
<evidence type="ECO:0000313" key="3">
    <source>
        <dbReference type="Proteomes" id="UP000631114"/>
    </source>
</evidence>
<evidence type="ECO:0000256" key="1">
    <source>
        <dbReference type="SAM" id="Phobius"/>
    </source>
</evidence>
<feature type="transmembrane region" description="Helical" evidence="1">
    <location>
        <begin position="88"/>
        <end position="116"/>
    </location>
</feature>
<keyword evidence="3" id="KW-1185">Reference proteome</keyword>
<reference evidence="2 3" key="1">
    <citation type="submission" date="2020-10" db="EMBL/GenBank/DDBJ databases">
        <title>The Coptis chinensis genome and diversification of protoberbering-type alkaloids.</title>
        <authorList>
            <person name="Wang B."/>
            <person name="Shu S."/>
            <person name="Song C."/>
            <person name="Liu Y."/>
        </authorList>
    </citation>
    <scope>NUCLEOTIDE SEQUENCE [LARGE SCALE GENOMIC DNA]</scope>
    <source>
        <strain evidence="2">HL-2020</strain>
        <tissue evidence="2">Leaf</tissue>
    </source>
</reference>
<comment type="caution">
    <text evidence="2">The sequence shown here is derived from an EMBL/GenBank/DDBJ whole genome shotgun (WGS) entry which is preliminary data.</text>
</comment>
<feature type="transmembrane region" description="Helical" evidence="1">
    <location>
        <begin position="49"/>
        <end position="67"/>
    </location>
</feature>
<keyword evidence="1" id="KW-0812">Transmembrane</keyword>
<dbReference type="OrthoDB" id="9909019at2759"/>
<evidence type="ECO:0000313" key="2">
    <source>
        <dbReference type="EMBL" id="KAF9620077.1"/>
    </source>
</evidence>
<keyword evidence="1" id="KW-0472">Membrane</keyword>